<comment type="caution">
    <text evidence="2">The sequence shown here is derived from an EMBL/GenBank/DDBJ whole genome shotgun (WGS) entry which is preliminary data.</text>
</comment>
<name>A0ABQ7DU45_BRACR</name>
<sequence>MTCICKEKIRRDDLESLGYMIMHFLRGSSIRLWALSDEIILEMVEHTSVVYSVDAHSSGLIVIMNVEKRISLDEVLIVSEDRLNRVHLPPGRGRPAPRSPRPWARTTRAEVTSPMGEEDPRRGHLAHGGGRPTPRSPHPRPWVRTDLLSRNRASSS</sequence>
<feature type="compositionally biased region" description="Low complexity" evidence="1">
    <location>
        <begin position="89"/>
        <end position="106"/>
    </location>
</feature>
<keyword evidence="3" id="KW-1185">Reference proteome</keyword>
<dbReference type="Proteomes" id="UP000266723">
    <property type="component" value="Unassembled WGS sequence"/>
</dbReference>
<evidence type="ECO:0000313" key="3">
    <source>
        <dbReference type="Proteomes" id="UP000266723"/>
    </source>
</evidence>
<proteinExistence type="predicted"/>
<evidence type="ECO:0000313" key="2">
    <source>
        <dbReference type="EMBL" id="KAF3581614.1"/>
    </source>
</evidence>
<accession>A0ABQ7DU45</accession>
<evidence type="ECO:0000256" key="1">
    <source>
        <dbReference type="SAM" id="MobiDB-lite"/>
    </source>
</evidence>
<gene>
    <name evidence="2" type="ORF">DY000_02032269</name>
</gene>
<reference evidence="2 3" key="1">
    <citation type="journal article" date="2020" name="BMC Genomics">
        <title>Intraspecific diversification of the crop wild relative Brassica cretica Lam. using demographic model selection.</title>
        <authorList>
            <person name="Kioukis A."/>
            <person name="Michalopoulou V.A."/>
            <person name="Briers L."/>
            <person name="Pirintsos S."/>
            <person name="Studholme D.J."/>
            <person name="Pavlidis P."/>
            <person name="Sarris P.F."/>
        </authorList>
    </citation>
    <scope>NUCLEOTIDE SEQUENCE [LARGE SCALE GENOMIC DNA]</scope>
    <source>
        <strain evidence="3">cv. PFS-1207/04</strain>
    </source>
</reference>
<dbReference type="EMBL" id="QGKV02000649">
    <property type="protein sequence ID" value="KAF3581614.1"/>
    <property type="molecule type" value="Genomic_DNA"/>
</dbReference>
<organism evidence="2 3">
    <name type="scientific">Brassica cretica</name>
    <name type="common">Mustard</name>
    <dbReference type="NCBI Taxonomy" id="69181"/>
    <lineage>
        <taxon>Eukaryota</taxon>
        <taxon>Viridiplantae</taxon>
        <taxon>Streptophyta</taxon>
        <taxon>Embryophyta</taxon>
        <taxon>Tracheophyta</taxon>
        <taxon>Spermatophyta</taxon>
        <taxon>Magnoliopsida</taxon>
        <taxon>eudicotyledons</taxon>
        <taxon>Gunneridae</taxon>
        <taxon>Pentapetalae</taxon>
        <taxon>rosids</taxon>
        <taxon>malvids</taxon>
        <taxon>Brassicales</taxon>
        <taxon>Brassicaceae</taxon>
        <taxon>Brassiceae</taxon>
        <taxon>Brassica</taxon>
    </lineage>
</organism>
<protein>
    <submittedName>
        <fullName evidence="2">Uncharacterized protein</fullName>
    </submittedName>
</protein>
<feature type="region of interest" description="Disordered" evidence="1">
    <location>
        <begin position="86"/>
        <end position="156"/>
    </location>
</feature>